<sequence>MEVPLSSLFEEEDLLWKKMTLISIEFSPSGQYLSIQSNRQQLAILDCSILIKQLEETAQRNDTSVFSNEQYADHDNDHSIQIPNFRVYRSQKKLQSKSKDVINTIDSTQIKRCHWCSDELLFYRIDLENSDDFKQVQWFIAYSVEWCHQRRDILMHYIHVEQLVDVIMSFVGFVARKFDNTLVSSNTAAVGSLLSHTFFFQPKKIAGRHFSCTRADAMVLYRLTWSFAFPIFLEFLATLSCSNKKVMLNKATIN</sequence>
<accession>X6NGQ0</accession>
<gene>
    <name evidence="1" type="ORF">RFI_11971</name>
</gene>
<name>X6NGQ0_RETFI</name>
<comment type="caution">
    <text evidence="1">The sequence shown here is derived from an EMBL/GenBank/DDBJ whole genome shotgun (WGS) entry which is preliminary data.</text>
</comment>
<dbReference type="AlphaFoldDB" id="X6NGQ0"/>
<dbReference type="Proteomes" id="UP000023152">
    <property type="component" value="Unassembled WGS sequence"/>
</dbReference>
<organism evidence="1 2">
    <name type="scientific">Reticulomyxa filosa</name>
    <dbReference type="NCBI Taxonomy" id="46433"/>
    <lineage>
        <taxon>Eukaryota</taxon>
        <taxon>Sar</taxon>
        <taxon>Rhizaria</taxon>
        <taxon>Retaria</taxon>
        <taxon>Foraminifera</taxon>
        <taxon>Monothalamids</taxon>
        <taxon>Reticulomyxidae</taxon>
        <taxon>Reticulomyxa</taxon>
    </lineage>
</organism>
<reference evidence="1 2" key="1">
    <citation type="journal article" date="2013" name="Curr. Biol.">
        <title>The Genome of the Foraminiferan Reticulomyxa filosa.</title>
        <authorList>
            <person name="Glockner G."/>
            <person name="Hulsmann N."/>
            <person name="Schleicher M."/>
            <person name="Noegel A.A."/>
            <person name="Eichinger L."/>
            <person name="Gallinger C."/>
            <person name="Pawlowski J."/>
            <person name="Sierra R."/>
            <person name="Euteneuer U."/>
            <person name="Pillet L."/>
            <person name="Moustafa A."/>
            <person name="Platzer M."/>
            <person name="Groth M."/>
            <person name="Szafranski K."/>
            <person name="Schliwa M."/>
        </authorList>
    </citation>
    <scope>NUCLEOTIDE SEQUENCE [LARGE SCALE GENOMIC DNA]</scope>
</reference>
<evidence type="ECO:0000313" key="1">
    <source>
        <dbReference type="EMBL" id="ETO25171.1"/>
    </source>
</evidence>
<proteinExistence type="predicted"/>
<dbReference type="EMBL" id="ASPP01008711">
    <property type="protein sequence ID" value="ETO25171.1"/>
    <property type="molecule type" value="Genomic_DNA"/>
</dbReference>
<keyword evidence="2" id="KW-1185">Reference proteome</keyword>
<protein>
    <submittedName>
        <fullName evidence="1">Uncharacterized protein</fullName>
    </submittedName>
</protein>
<evidence type="ECO:0000313" key="2">
    <source>
        <dbReference type="Proteomes" id="UP000023152"/>
    </source>
</evidence>